<dbReference type="AlphaFoldDB" id="A0A3G8Y006"/>
<dbReference type="OrthoDB" id="7059775at2"/>
<evidence type="ECO:0000313" key="2">
    <source>
        <dbReference type="EMBL" id="AZI34311.1"/>
    </source>
</evidence>
<proteinExistence type="predicted"/>
<dbReference type="KEGG" id="ccas:EIB73_14495"/>
<dbReference type="GO" id="GO:0005886">
    <property type="term" value="C:plasma membrane"/>
    <property type="evidence" value="ECO:0007669"/>
    <property type="project" value="TreeGrafter"/>
</dbReference>
<gene>
    <name evidence="2" type="ORF">EIB73_14495</name>
</gene>
<keyword evidence="3" id="KW-1185">Reference proteome</keyword>
<dbReference type="EMBL" id="CP034159">
    <property type="protein sequence ID" value="AZI34311.1"/>
    <property type="molecule type" value="Genomic_DNA"/>
</dbReference>
<dbReference type="Proteomes" id="UP000270185">
    <property type="component" value="Chromosome"/>
</dbReference>
<feature type="transmembrane region" description="Helical" evidence="1">
    <location>
        <begin position="133"/>
        <end position="150"/>
    </location>
</feature>
<evidence type="ECO:0000313" key="3">
    <source>
        <dbReference type="Proteomes" id="UP000270185"/>
    </source>
</evidence>
<feature type="transmembrane region" description="Helical" evidence="1">
    <location>
        <begin position="74"/>
        <end position="92"/>
    </location>
</feature>
<sequence length="212" mass="23575">MKTSFLDSIKNSVKHWYIPLIVGILFVILSFSVFASPLSSLLALSIFFALSFIFGGLSEVFFSISNRNTLPNWGWSLAFGILTTIVGFLLVLQPGLSISVMAFYVGFLLLFRSVASISFALDVKKYGSKNWGSLLIFGILGALASLFLIWNPLFTGIGLTFLMAVSILFAGLFSIFLAFQLRKIHVSTKEISVRLKERYNDLMAEIEDELND</sequence>
<dbReference type="PANTHER" id="PTHR34989">
    <property type="entry name" value="PROTEIN HDED"/>
    <property type="match status" value="1"/>
</dbReference>
<feature type="transmembrane region" description="Helical" evidence="1">
    <location>
        <begin position="156"/>
        <end position="179"/>
    </location>
</feature>
<dbReference type="PANTHER" id="PTHR34989:SF1">
    <property type="entry name" value="PROTEIN HDED"/>
    <property type="match status" value="1"/>
</dbReference>
<dbReference type="Pfam" id="PF03729">
    <property type="entry name" value="DUF308"/>
    <property type="match status" value="2"/>
</dbReference>
<feature type="transmembrane region" description="Helical" evidence="1">
    <location>
        <begin position="16"/>
        <end position="35"/>
    </location>
</feature>
<feature type="transmembrane region" description="Helical" evidence="1">
    <location>
        <begin position="41"/>
        <end position="62"/>
    </location>
</feature>
<dbReference type="RefSeq" id="WP_125025947.1">
    <property type="nucleotide sequence ID" value="NZ_CP034159.1"/>
</dbReference>
<protein>
    <submittedName>
        <fullName evidence="2">HdeD family acid-resistance protein</fullName>
    </submittedName>
</protein>
<reference evidence="3" key="1">
    <citation type="submission" date="2018-11" db="EMBL/GenBank/DDBJ databases">
        <title>Proposal to divide the Flavobacteriaceae and reorganize its genera based on Amino Acid Identity values calculated from whole genome sequences.</title>
        <authorList>
            <person name="Nicholson A.C."/>
            <person name="Gulvik C.A."/>
            <person name="Whitney A.M."/>
            <person name="Humrighouse B.W."/>
            <person name="Bell M."/>
            <person name="Holmes B."/>
            <person name="Steigerwalt A.G."/>
            <person name="Villarma A."/>
            <person name="Sheth M."/>
            <person name="Batra D."/>
            <person name="Pryor J."/>
            <person name="Bernardet J.-F."/>
            <person name="Hugo C."/>
            <person name="Kampfer P."/>
            <person name="Newman J.D."/>
            <person name="McQuiston J.R."/>
        </authorList>
    </citation>
    <scope>NUCLEOTIDE SEQUENCE [LARGE SCALE GENOMIC DNA]</scope>
    <source>
        <strain evidence="3">G0081</strain>
    </source>
</reference>
<dbReference type="InterPro" id="IPR005325">
    <property type="entry name" value="DUF308_memb"/>
</dbReference>
<organism evidence="2 3">
    <name type="scientific">Kaistella carnis</name>
    <dbReference type="NCBI Taxonomy" id="1241979"/>
    <lineage>
        <taxon>Bacteria</taxon>
        <taxon>Pseudomonadati</taxon>
        <taxon>Bacteroidota</taxon>
        <taxon>Flavobacteriia</taxon>
        <taxon>Flavobacteriales</taxon>
        <taxon>Weeksellaceae</taxon>
        <taxon>Chryseobacterium group</taxon>
        <taxon>Kaistella</taxon>
    </lineage>
</organism>
<keyword evidence="1" id="KW-0812">Transmembrane</keyword>
<dbReference type="InterPro" id="IPR052712">
    <property type="entry name" value="Acid_resist_chaperone_HdeD"/>
</dbReference>
<feature type="transmembrane region" description="Helical" evidence="1">
    <location>
        <begin position="98"/>
        <end position="121"/>
    </location>
</feature>
<keyword evidence="1" id="KW-1133">Transmembrane helix</keyword>
<evidence type="ECO:0000256" key="1">
    <source>
        <dbReference type="SAM" id="Phobius"/>
    </source>
</evidence>
<accession>A0A3G8Y006</accession>
<keyword evidence="1" id="KW-0472">Membrane</keyword>
<name>A0A3G8Y006_9FLAO</name>